<feature type="region of interest" description="Disordered" evidence="1">
    <location>
        <begin position="200"/>
        <end position="235"/>
    </location>
</feature>
<protein>
    <submittedName>
        <fullName evidence="2">Uncharacterized protein</fullName>
    </submittedName>
</protein>
<evidence type="ECO:0000313" key="2">
    <source>
        <dbReference type="EMBL" id="KAF4313507.1"/>
    </source>
</evidence>
<organism evidence="2 3">
    <name type="scientific">Botryosphaeria dothidea</name>
    <dbReference type="NCBI Taxonomy" id="55169"/>
    <lineage>
        <taxon>Eukaryota</taxon>
        <taxon>Fungi</taxon>
        <taxon>Dikarya</taxon>
        <taxon>Ascomycota</taxon>
        <taxon>Pezizomycotina</taxon>
        <taxon>Dothideomycetes</taxon>
        <taxon>Dothideomycetes incertae sedis</taxon>
        <taxon>Botryosphaeriales</taxon>
        <taxon>Botryosphaeriaceae</taxon>
        <taxon>Botryosphaeria</taxon>
    </lineage>
</organism>
<evidence type="ECO:0000256" key="1">
    <source>
        <dbReference type="SAM" id="MobiDB-lite"/>
    </source>
</evidence>
<evidence type="ECO:0000313" key="3">
    <source>
        <dbReference type="Proteomes" id="UP000572817"/>
    </source>
</evidence>
<accession>A0A8H4J849</accession>
<keyword evidence="3" id="KW-1185">Reference proteome</keyword>
<comment type="caution">
    <text evidence="2">The sequence shown here is derived from an EMBL/GenBank/DDBJ whole genome shotgun (WGS) entry which is preliminary data.</text>
</comment>
<name>A0A8H4J849_9PEZI</name>
<gene>
    <name evidence="2" type="ORF">GTA08_BOTSDO00317</name>
</gene>
<dbReference type="Proteomes" id="UP000572817">
    <property type="component" value="Unassembled WGS sequence"/>
</dbReference>
<proteinExistence type="predicted"/>
<feature type="compositionally biased region" description="Low complexity" evidence="1">
    <location>
        <begin position="214"/>
        <end position="225"/>
    </location>
</feature>
<dbReference type="EMBL" id="WWBZ02000001">
    <property type="protein sequence ID" value="KAF4313507.1"/>
    <property type="molecule type" value="Genomic_DNA"/>
</dbReference>
<dbReference type="OrthoDB" id="10673858at2759"/>
<dbReference type="AlphaFoldDB" id="A0A8H4J849"/>
<sequence>MAPTFSLGPGEEGWFHLYTSTFSGTKWTTVRGRLHGHFNACNTWQLHARVPPGPLEVCVEFTDTSTGIKLGSRKLETDQVSTWSKDEWDESFEPIQLHFHLPLEPVERVYEIYLYRKDPNQLTVGRQYVLTNGQQSPLGVIIPPISSEYHPTYLDGEPVPVEELVQGWLWSDPTVWCWLDAIEEIAPEEEKRTIAEIEQETADSAPPAPPAPTAPSSAQARASTSHATPTTLNPDIGAELTNLLRALSAHHPDVVPSAPPPTIGAWAHQAPTSYMPLPLPDDPAVVSALIDRRRAEVGARDLDVRAATLEVLGVGFEERYGGEEEWDWRGREEKALRFWAWERID</sequence>
<reference evidence="2" key="1">
    <citation type="submission" date="2020-04" db="EMBL/GenBank/DDBJ databases">
        <title>Genome Assembly and Annotation of Botryosphaeria dothidea sdau 11-99, a Latent Pathogen of Apple Fruit Ring Rot in China.</title>
        <authorList>
            <person name="Yu C."/>
            <person name="Diao Y."/>
            <person name="Lu Q."/>
            <person name="Zhao J."/>
            <person name="Cui S."/>
            <person name="Peng C."/>
            <person name="He B."/>
            <person name="Liu H."/>
        </authorList>
    </citation>
    <scope>NUCLEOTIDE SEQUENCE [LARGE SCALE GENOMIC DNA]</scope>
    <source>
        <strain evidence="2">Sdau11-99</strain>
    </source>
</reference>